<keyword evidence="3" id="KW-1185">Reference proteome</keyword>
<evidence type="ECO:0000313" key="3">
    <source>
        <dbReference type="Proteomes" id="UP000244867"/>
    </source>
</evidence>
<dbReference type="GO" id="GO:0016747">
    <property type="term" value="F:acyltransferase activity, transferring groups other than amino-acyl groups"/>
    <property type="evidence" value="ECO:0007669"/>
    <property type="project" value="InterPro"/>
</dbReference>
<reference evidence="2 3" key="1">
    <citation type="submission" date="2018-03" db="EMBL/GenBank/DDBJ databases">
        <authorList>
            <person name="Keele B.F."/>
        </authorList>
    </citation>
    <scope>NUCLEOTIDE SEQUENCE [LARGE SCALE GENOMIC DNA]</scope>
    <source>
        <strain evidence="2 3">IB-3</strain>
    </source>
</reference>
<protein>
    <submittedName>
        <fullName evidence="2">N-acetyltransferase</fullName>
    </submittedName>
</protein>
<proteinExistence type="predicted"/>
<dbReference type="InterPro" id="IPR016181">
    <property type="entry name" value="Acyl_CoA_acyltransferase"/>
</dbReference>
<dbReference type="Pfam" id="PF13302">
    <property type="entry name" value="Acetyltransf_3"/>
    <property type="match status" value="1"/>
</dbReference>
<dbReference type="SUPFAM" id="SSF55729">
    <property type="entry name" value="Acyl-CoA N-acyltransferases (Nat)"/>
    <property type="match status" value="1"/>
</dbReference>
<organism evidence="2 3">
    <name type="scientific">Nocardioides currus</name>
    <dbReference type="NCBI Taxonomy" id="2133958"/>
    <lineage>
        <taxon>Bacteria</taxon>
        <taxon>Bacillati</taxon>
        <taxon>Actinomycetota</taxon>
        <taxon>Actinomycetes</taxon>
        <taxon>Propionibacteriales</taxon>
        <taxon>Nocardioidaceae</taxon>
        <taxon>Nocardioides</taxon>
    </lineage>
</organism>
<name>A0A2R7YT77_9ACTN</name>
<dbReference type="PANTHER" id="PTHR43792">
    <property type="entry name" value="GNAT FAMILY, PUTATIVE (AFU_ORTHOLOGUE AFUA_3G00765)-RELATED-RELATED"/>
    <property type="match status" value="1"/>
</dbReference>
<dbReference type="InterPro" id="IPR000182">
    <property type="entry name" value="GNAT_dom"/>
</dbReference>
<feature type="domain" description="N-acetyltransferase" evidence="1">
    <location>
        <begin position="22"/>
        <end position="188"/>
    </location>
</feature>
<dbReference type="InterPro" id="IPR051531">
    <property type="entry name" value="N-acetyltransferase"/>
</dbReference>
<dbReference type="Gene3D" id="3.40.630.30">
    <property type="match status" value="1"/>
</dbReference>
<accession>A0A2R7YT77</accession>
<dbReference type="AlphaFoldDB" id="A0A2R7YT77"/>
<dbReference type="RefSeq" id="WP_108345814.1">
    <property type="nucleotide sequence ID" value="NZ_PYXZ01000009.1"/>
</dbReference>
<comment type="caution">
    <text evidence="2">The sequence shown here is derived from an EMBL/GenBank/DDBJ whole genome shotgun (WGS) entry which is preliminary data.</text>
</comment>
<dbReference type="PANTHER" id="PTHR43792:SF1">
    <property type="entry name" value="N-ACETYLTRANSFERASE DOMAIN-CONTAINING PROTEIN"/>
    <property type="match status" value="1"/>
</dbReference>
<sequence>MDELTGVPDWGRLTWPRTTDRLTLRPATAEDADAMFAYRAIPSVAQWMTKLPTDVESWRSDFDKRSPYALVILLDGEPIGDLFLKTEDAWSQAEVREEAKDVFAEIGWCLAPAHEGKGLATEAVRDLLVACFDGLGLRRVVAHCFADNEPSWRLMERIGMRREAHTVRDTLHRDGQWYDGLTYALLADEWSQR</sequence>
<dbReference type="PROSITE" id="PS51186">
    <property type="entry name" value="GNAT"/>
    <property type="match status" value="1"/>
</dbReference>
<evidence type="ECO:0000313" key="2">
    <source>
        <dbReference type="EMBL" id="PUA79591.1"/>
    </source>
</evidence>
<dbReference type="Proteomes" id="UP000244867">
    <property type="component" value="Unassembled WGS sequence"/>
</dbReference>
<evidence type="ECO:0000259" key="1">
    <source>
        <dbReference type="PROSITE" id="PS51186"/>
    </source>
</evidence>
<dbReference type="EMBL" id="PYXZ01000009">
    <property type="protein sequence ID" value="PUA79591.1"/>
    <property type="molecule type" value="Genomic_DNA"/>
</dbReference>
<dbReference type="OrthoDB" id="9132139at2"/>
<gene>
    <name evidence="2" type="ORF">C7S10_17850</name>
</gene>
<keyword evidence="2" id="KW-0808">Transferase</keyword>